<gene>
    <name evidence="1" type="ORF">GCM10007384_25160</name>
</gene>
<dbReference type="Proteomes" id="UP000601108">
    <property type="component" value="Unassembled WGS sequence"/>
</dbReference>
<dbReference type="EMBL" id="BMWS01000017">
    <property type="protein sequence ID" value="GGX22952.1"/>
    <property type="molecule type" value="Genomic_DNA"/>
</dbReference>
<reference evidence="1 2" key="1">
    <citation type="journal article" date="2014" name="Int. J. Syst. Evol. Microbiol.">
        <title>Complete genome sequence of Corynebacterium casei LMG S-19264T (=DSM 44701T), isolated from a smear-ripened cheese.</title>
        <authorList>
            <consortium name="US DOE Joint Genome Institute (JGI-PGF)"/>
            <person name="Walter F."/>
            <person name="Albersmeier A."/>
            <person name="Kalinowski J."/>
            <person name="Ruckert C."/>
        </authorList>
    </citation>
    <scope>NUCLEOTIDE SEQUENCE [LARGE SCALE GENOMIC DNA]</scope>
    <source>
        <strain evidence="1 2">KCTC 12285</strain>
    </source>
</reference>
<keyword evidence="2" id="KW-1185">Reference proteome</keyword>
<proteinExistence type="predicted"/>
<evidence type="ECO:0000313" key="2">
    <source>
        <dbReference type="Proteomes" id="UP000601108"/>
    </source>
</evidence>
<accession>A0A918JX51</accession>
<dbReference type="AlphaFoldDB" id="A0A918JX51"/>
<organism evidence="1 2">
    <name type="scientific">Aquimarina muelleri</name>
    <dbReference type="NCBI Taxonomy" id="279356"/>
    <lineage>
        <taxon>Bacteria</taxon>
        <taxon>Pseudomonadati</taxon>
        <taxon>Bacteroidota</taxon>
        <taxon>Flavobacteriia</taxon>
        <taxon>Flavobacteriales</taxon>
        <taxon>Flavobacteriaceae</taxon>
        <taxon>Aquimarina</taxon>
    </lineage>
</organism>
<protein>
    <submittedName>
        <fullName evidence="1">Uncharacterized protein</fullName>
    </submittedName>
</protein>
<comment type="caution">
    <text evidence="1">The sequence shown here is derived from an EMBL/GenBank/DDBJ whole genome shotgun (WGS) entry which is preliminary data.</text>
</comment>
<sequence length="84" mass="10005">MLYVNLSKVIDITKMSIEETLLEYHYATGKNWAYSIEPVEEIPFDVYDIRSVCINNVHIQFYEKMDIDNGNSTIFWKLDFIKTF</sequence>
<name>A0A918JX51_9FLAO</name>
<evidence type="ECO:0000313" key="1">
    <source>
        <dbReference type="EMBL" id="GGX22952.1"/>
    </source>
</evidence>